<comment type="subcellular location">
    <subcellularLocation>
        <location evidence="1">Membrane</location>
        <topology evidence="1">Multi-pass membrane protein</topology>
    </subcellularLocation>
</comment>
<reference evidence="8" key="2">
    <citation type="journal article" date="2024" name="Plant">
        <title>Genomic evolution and insights into agronomic trait innovations of Sesamum species.</title>
        <authorList>
            <person name="Miao H."/>
            <person name="Wang L."/>
            <person name="Qu L."/>
            <person name="Liu H."/>
            <person name="Sun Y."/>
            <person name="Le M."/>
            <person name="Wang Q."/>
            <person name="Wei S."/>
            <person name="Zheng Y."/>
            <person name="Lin W."/>
            <person name="Duan Y."/>
            <person name="Cao H."/>
            <person name="Xiong S."/>
            <person name="Wang X."/>
            <person name="Wei L."/>
            <person name="Li C."/>
            <person name="Ma Q."/>
            <person name="Ju M."/>
            <person name="Zhao R."/>
            <person name="Li G."/>
            <person name="Mu C."/>
            <person name="Tian Q."/>
            <person name="Mei H."/>
            <person name="Zhang T."/>
            <person name="Gao T."/>
            <person name="Zhang H."/>
        </authorList>
    </citation>
    <scope>NUCLEOTIDE SEQUENCE</scope>
    <source>
        <strain evidence="8">KEN8</strain>
    </source>
</reference>
<evidence type="ECO:0000256" key="6">
    <source>
        <dbReference type="ARBA" id="ARBA00049011"/>
    </source>
</evidence>
<evidence type="ECO:0000313" key="8">
    <source>
        <dbReference type="EMBL" id="KAL0341675.1"/>
    </source>
</evidence>
<accession>A0AAW2NDW8</accession>
<gene>
    <name evidence="8" type="ORF">Scaly_1830100</name>
</gene>
<keyword evidence="3 7" id="KW-1133">Transmembrane helix</keyword>
<dbReference type="Gene3D" id="1.20.1250.20">
    <property type="entry name" value="MFS general substrate transporter like domains"/>
    <property type="match status" value="1"/>
</dbReference>
<protein>
    <submittedName>
        <fullName evidence="8">Organic cation/carnitine transporter 1</fullName>
    </submittedName>
</protein>
<dbReference type="SUPFAM" id="SSF103473">
    <property type="entry name" value="MFS general substrate transporter"/>
    <property type="match status" value="1"/>
</dbReference>
<evidence type="ECO:0000256" key="4">
    <source>
        <dbReference type="ARBA" id="ARBA00023136"/>
    </source>
</evidence>
<evidence type="ECO:0000256" key="1">
    <source>
        <dbReference type="ARBA" id="ARBA00004141"/>
    </source>
</evidence>
<dbReference type="GO" id="GO:0022857">
    <property type="term" value="F:transmembrane transporter activity"/>
    <property type="evidence" value="ECO:0007669"/>
    <property type="project" value="InterPro"/>
</dbReference>
<dbReference type="GO" id="GO:0016020">
    <property type="term" value="C:membrane"/>
    <property type="evidence" value="ECO:0007669"/>
    <property type="project" value="UniProtKB-SubCell"/>
</dbReference>
<dbReference type="EMBL" id="JACGWM010000011">
    <property type="protein sequence ID" value="KAL0341675.1"/>
    <property type="molecule type" value="Genomic_DNA"/>
</dbReference>
<name>A0AAW2NDW8_9LAMI</name>
<organism evidence="8">
    <name type="scientific">Sesamum calycinum</name>
    <dbReference type="NCBI Taxonomy" id="2727403"/>
    <lineage>
        <taxon>Eukaryota</taxon>
        <taxon>Viridiplantae</taxon>
        <taxon>Streptophyta</taxon>
        <taxon>Embryophyta</taxon>
        <taxon>Tracheophyta</taxon>
        <taxon>Spermatophyta</taxon>
        <taxon>Magnoliopsida</taxon>
        <taxon>eudicotyledons</taxon>
        <taxon>Gunneridae</taxon>
        <taxon>Pentapetalae</taxon>
        <taxon>asterids</taxon>
        <taxon>lamiids</taxon>
        <taxon>Lamiales</taxon>
        <taxon>Pedaliaceae</taxon>
        <taxon>Sesamum</taxon>
    </lineage>
</organism>
<evidence type="ECO:0000256" key="3">
    <source>
        <dbReference type="ARBA" id="ARBA00022989"/>
    </source>
</evidence>
<dbReference type="InterPro" id="IPR005828">
    <property type="entry name" value="MFS_sugar_transport-like"/>
</dbReference>
<dbReference type="Pfam" id="PF00083">
    <property type="entry name" value="Sugar_tr"/>
    <property type="match status" value="1"/>
</dbReference>
<evidence type="ECO:0000256" key="2">
    <source>
        <dbReference type="ARBA" id="ARBA00022692"/>
    </source>
</evidence>
<dbReference type="PANTHER" id="PTHR24064">
    <property type="entry name" value="SOLUTE CARRIER FAMILY 22 MEMBER"/>
    <property type="match status" value="1"/>
</dbReference>
<comment type="similarity">
    <text evidence="5">Belongs to the major facilitator superfamily. Phosphate:H(+) symporter (TC 2.A.1.9) family.</text>
</comment>
<dbReference type="AlphaFoldDB" id="A0AAW2NDW8"/>
<dbReference type="InterPro" id="IPR036259">
    <property type="entry name" value="MFS_trans_sf"/>
</dbReference>
<comment type="catalytic activity">
    <reaction evidence="6">
        <text>phosphate(in) + H(+)(in) = phosphate(out) + H(+)(out)</text>
        <dbReference type="Rhea" id="RHEA:29939"/>
        <dbReference type="ChEBI" id="CHEBI:15378"/>
        <dbReference type="ChEBI" id="CHEBI:43474"/>
    </reaction>
    <physiologicalReaction direction="right-to-left" evidence="6">
        <dbReference type="Rhea" id="RHEA:29941"/>
    </physiologicalReaction>
</comment>
<sequence>MDEERRGLVKKQSPVGNKLQLTVDEVVEEYVGSFGFSQLLQVFLVSLAWIFDAHSTLVTIFTDAQPESWRCIAPDCGGTSGQSGGGGGDASVCRLKPGTWEWSDGNASSIIAEWGLVCDRRFLAALPASVYFLGSLIGSAVFGCLADAFLGRKRSVLLSCLLTSATIFLTSLSPNIWIYALLRFANGFPGRHWHMLPCPLHRSCWPEMAWPSRPIRVFLLCSRVPFNSLDCLSNQNLLEKLIQDYLIYPSCLLNLYTCTLCIRVPKVASSQRSK</sequence>
<proteinExistence type="inferred from homology"/>
<keyword evidence="2 7" id="KW-0812">Transmembrane</keyword>
<reference evidence="8" key="1">
    <citation type="submission" date="2020-06" db="EMBL/GenBank/DDBJ databases">
        <authorList>
            <person name="Li T."/>
            <person name="Hu X."/>
            <person name="Zhang T."/>
            <person name="Song X."/>
            <person name="Zhang H."/>
            <person name="Dai N."/>
            <person name="Sheng W."/>
            <person name="Hou X."/>
            <person name="Wei L."/>
        </authorList>
    </citation>
    <scope>NUCLEOTIDE SEQUENCE</scope>
    <source>
        <strain evidence="8">KEN8</strain>
        <tissue evidence="8">Leaf</tissue>
    </source>
</reference>
<comment type="caution">
    <text evidence="8">The sequence shown here is derived from an EMBL/GenBank/DDBJ whole genome shotgun (WGS) entry which is preliminary data.</text>
</comment>
<evidence type="ECO:0000256" key="5">
    <source>
        <dbReference type="ARBA" id="ARBA00044504"/>
    </source>
</evidence>
<evidence type="ECO:0000256" key="7">
    <source>
        <dbReference type="SAM" id="Phobius"/>
    </source>
</evidence>
<feature type="transmembrane region" description="Helical" evidence="7">
    <location>
        <begin position="130"/>
        <end position="150"/>
    </location>
</feature>
<keyword evidence="4 7" id="KW-0472">Membrane</keyword>
<feature type="transmembrane region" description="Helical" evidence="7">
    <location>
        <begin position="156"/>
        <end position="182"/>
    </location>
</feature>